<protein>
    <recommendedName>
        <fullName evidence="3">N-acetylmuramoyl-L-alanine amidase</fullName>
    </recommendedName>
</protein>
<reference evidence="1 2" key="1">
    <citation type="submission" date="2019-06" db="EMBL/GenBank/DDBJ databases">
        <title>Whole genome sequence for Cellvibrionaceae sp. R142.</title>
        <authorList>
            <person name="Wang G."/>
        </authorList>
    </citation>
    <scope>NUCLEOTIDE SEQUENCE [LARGE SCALE GENOMIC DNA]</scope>
    <source>
        <strain evidence="1 2">R142</strain>
    </source>
</reference>
<proteinExistence type="predicted"/>
<dbReference type="Gene3D" id="3.40.630.40">
    <property type="entry name" value="Zn-dependent exopeptidases"/>
    <property type="match status" value="1"/>
</dbReference>
<dbReference type="RefSeq" id="WP_142928651.1">
    <property type="nucleotide sequence ID" value="NZ_ML660100.1"/>
</dbReference>
<evidence type="ECO:0000313" key="2">
    <source>
        <dbReference type="Proteomes" id="UP000319732"/>
    </source>
</evidence>
<organism evidence="1 2">
    <name type="scientific">Exilibacterium tricleocarpae</name>
    <dbReference type="NCBI Taxonomy" id="2591008"/>
    <lineage>
        <taxon>Bacteria</taxon>
        <taxon>Pseudomonadati</taxon>
        <taxon>Pseudomonadota</taxon>
        <taxon>Gammaproteobacteria</taxon>
        <taxon>Cellvibrionales</taxon>
        <taxon>Cellvibrionaceae</taxon>
        <taxon>Exilibacterium</taxon>
    </lineage>
</organism>
<comment type="caution">
    <text evidence="1">The sequence shown here is derived from an EMBL/GenBank/DDBJ whole genome shotgun (WGS) entry which is preliminary data.</text>
</comment>
<sequence>MKSFNLHFTDSVFNNKPSLLVVALCALLGMAPNVFSAPDLIYEPYAAWNGKKVYLSPARHSDAGSRGECQGSSGMGTLNENTAAYRFAFYAASGNYVGSAISTSPNRNLRRRGYKVRIGRGTVSSAIQNSNAWGATVHIPIHSNARSESCGNTLANRHGTHVIYKSFGSTGGEGLSGHIKETVGVSSPGTNDLICHNSSSCTLFNCLGELCNTVAKAAYLEREFHTWNRGAKWMQTDEYNSWRLGWAVDRFLGYPR</sequence>
<dbReference type="EMBL" id="VHSG01000021">
    <property type="protein sequence ID" value="TQV71333.1"/>
    <property type="molecule type" value="Genomic_DNA"/>
</dbReference>
<evidence type="ECO:0008006" key="3">
    <source>
        <dbReference type="Google" id="ProtNLM"/>
    </source>
</evidence>
<keyword evidence="2" id="KW-1185">Reference proteome</keyword>
<name>A0A545T2A7_9GAMM</name>
<gene>
    <name evidence="1" type="ORF">FKG94_19660</name>
</gene>
<accession>A0A545T2A7</accession>
<evidence type="ECO:0000313" key="1">
    <source>
        <dbReference type="EMBL" id="TQV71333.1"/>
    </source>
</evidence>
<dbReference type="Proteomes" id="UP000319732">
    <property type="component" value="Unassembled WGS sequence"/>
</dbReference>
<dbReference type="OrthoDB" id="5142107at2"/>
<dbReference type="AlphaFoldDB" id="A0A545T2A7"/>